<accession>A0A1P8WRZ3</accession>
<dbReference type="OrthoDB" id="9803035at2"/>
<sequence length="233" mass="26312">MTLESVEPQSAVEPDSTVTAQRRDRRNWVWLLVHVLVYLPLRFWCRTRVIGREHLDPTRGGVLLVNHQSYLDPLFVGVRLTRPVSYLARDSLFKVPMLGWLCRSTFVIPISRTAFRGSSIRAALERLERGFLVGIYPEGTRSAGEPQKFRPGFLSLVRRTDLPVYPVAIVGADKVLPKGAWFVRPAKVTVVYGEPLTDEERSILNNSGDDKAMAEMMRQQVLDAYRCAAKGDG</sequence>
<evidence type="ECO:0000313" key="5">
    <source>
        <dbReference type="EMBL" id="APZ96823.1"/>
    </source>
</evidence>
<dbReference type="CDD" id="cd07989">
    <property type="entry name" value="LPLAT_AGPAT-like"/>
    <property type="match status" value="1"/>
</dbReference>
<keyword evidence="2 5" id="KW-0808">Transferase</keyword>
<dbReference type="RefSeq" id="WP_077027797.1">
    <property type="nucleotide sequence ID" value="NZ_CP017641.1"/>
</dbReference>
<keyword evidence="6" id="KW-1185">Reference proteome</keyword>
<organism evidence="5 6">
    <name type="scientific">Fuerstiella marisgermanici</name>
    <dbReference type="NCBI Taxonomy" id="1891926"/>
    <lineage>
        <taxon>Bacteria</taxon>
        <taxon>Pseudomonadati</taxon>
        <taxon>Planctomycetota</taxon>
        <taxon>Planctomycetia</taxon>
        <taxon>Planctomycetales</taxon>
        <taxon>Planctomycetaceae</taxon>
        <taxon>Fuerstiella</taxon>
    </lineage>
</organism>
<dbReference type="GO" id="GO:0006654">
    <property type="term" value="P:phosphatidic acid biosynthetic process"/>
    <property type="evidence" value="ECO:0007669"/>
    <property type="project" value="TreeGrafter"/>
</dbReference>
<dbReference type="Proteomes" id="UP000187735">
    <property type="component" value="Chromosome"/>
</dbReference>
<dbReference type="EC" id="2.3.1.-" evidence="5"/>
<dbReference type="GO" id="GO:0003841">
    <property type="term" value="F:1-acylglycerol-3-phosphate O-acyltransferase activity"/>
    <property type="evidence" value="ECO:0007669"/>
    <property type="project" value="TreeGrafter"/>
</dbReference>
<reference evidence="5 6" key="1">
    <citation type="journal article" date="2016" name="Front. Microbiol.">
        <title>Fuerstia marisgermanicae gen. nov., sp. nov., an Unusual Member of the Phylum Planctomycetes from the German Wadden Sea.</title>
        <authorList>
            <person name="Kohn T."/>
            <person name="Heuer A."/>
            <person name="Jogler M."/>
            <person name="Vollmers J."/>
            <person name="Boedeker C."/>
            <person name="Bunk B."/>
            <person name="Rast P."/>
            <person name="Borchert D."/>
            <person name="Glockner I."/>
            <person name="Freese H.M."/>
            <person name="Klenk H.P."/>
            <person name="Overmann J."/>
            <person name="Kaster A.K."/>
            <person name="Rohde M."/>
            <person name="Wiegand S."/>
            <person name="Jogler C."/>
        </authorList>
    </citation>
    <scope>NUCLEOTIDE SEQUENCE [LARGE SCALE GENOMIC DNA]</scope>
    <source>
        <strain evidence="5 6">NH11</strain>
    </source>
</reference>
<dbReference type="STRING" id="1891926.Fuma_06497"/>
<evidence type="ECO:0000256" key="1">
    <source>
        <dbReference type="ARBA" id="ARBA00005189"/>
    </source>
</evidence>
<dbReference type="PANTHER" id="PTHR10434">
    <property type="entry name" value="1-ACYL-SN-GLYCEROL-3-PHOSPHATE ACYLTRANSFERASE"/>
    <property type="match status" value="1"/>
</dbReference>
<protein>
    <submittedName>
        <fullName evidence="5">1-acyl-sn-glycerol-3-phosphate acyltransferase</fullName>
        <ecNumber evidence="5">2.3.1.-</ecNumber>
    </submittedName>
</protein>
<dbReference type="AlphaFoldDB" id="A0A1P8WRZ3"/>
<dbReference type="KEGG" id="fmr:Fuma_06497"/>
<comment type="pathway">
    <text evidence="1">Lipid metabolism.</text>
</comment>
<evidence type="ECO:0000256" key="2">
    <source>
        <dbReference type="ARBA" id="ARBA00022679"/>
    </source>
</evidence>
<evidence type="ECO:0000256" key="3">
    <source>
        <dbReference type="ARBA" id="ARBA00023315"/>
    </source>
</evidence>
<name>A0A1P8WRZ3_9PLAN</name>
<dbReference type="SUPFAM" id="SSF69593">
    <property type="entry name" value="Glycerol-3-phosphate (1)-acyltransferase"/>
    <property type="match status" value="1"/>
</dbReference>
<evidence type="ECO:0000259" key="4">
    <source>
        <dbReference type="SMART" id="SM00563"/>
    </source>
</evidence>
<dbReference type="SMART" id="SM00563">
    <property type="entry name" value="PlsC"/>
    <property type="match status" value="1"/>
</dbReference>
<dbReference type="PANTHER" id="PTHR10434:SF11">
    <property type="entry name" value="1-ACYL-SN-GLYCEROL-3-PHOSPHATE ACYLTRANSFERASE"/>
    <property type="match status" value="1"/>
</dbReference>
<dbReference type="EMBL" id="CP017641">
    <property type="protein sequence ID" value="APZ96823.1"/>
    <property type="molecule type" value="Genomic_DNA"/>
</dbReference>
<evidence type="ECO:0000313" key="6">
    <source>
        <dbReference type="Proteomes" id="UP000187735"/>
    </source>
</evidence>
<dbReference type="InterPro" id="IPR002123">
    <property type="entry name" value="Plipid/glycerol_acylTrfase"/>
</dbReference>
<dbReference type="Pfam" id="PF01553">
    <property type="entry name" value="Acyltransferase"/>
    <property type="match status" value="1"/>
</dbReference>
<gene>
    <name evidence="5" type="primary">plsC</name>
    <name evidence="5" type="ORF">Fuma_06497</name>
</gene>
<feature type="domain" description="Phospholipid/glycerol acyltransferase" evidence="4">
    <location>
        <begin position="61"/>
        <end position="172"/>
    </location>
</feature>
<keyword evidence="3 5" id="KW-0012">Acyltransferase</keyword>
<proteinExistence type="predicted"/>